<comment type="similarity">
    <text evidence="1">Belongs to the short-chain dehydrogenases/reductases (SDR) family.</text>
</comment>
<dbReference type="InterPro" id="IPR002347">
    <property type="entry name" value="SDR_fam"/>
</dbReference>
<keyword evidence="4" id="KW-1185">Reference proteome</keyword>
<comment type="caution">
    <text evidence="3">The sequence shown here is derived from an EMBL/GenBank/DDBJ whole genome shotgun (WGS) entry which is preliminary data.</text>
</comment>
<organism evidence="3 4">
    <name type="scientific">Lasiosphaeris hirsuta</name>
    <dbReference type="NCBI Taxonomy" id="260670"/>
    <lineage>
        <taxon>Eukaryota</taxon>
        <taxon>Fungi</taxon>
        <taxon>Dikarya</taxon>
        <taxon>Ascomycota</taxon>
        <taxon>Pezizomycotina</taxon>
        <taxon>Sordariomycetes</taxon>
        <taxon>Sordariomycetidae</taxon>
        <taxon>Sordariales</taxon>
        <taxon>Lasiosphaeriaceae</taxon>
        <taxon>Lasiosphaeris</taxon>
    </lineage>
</organism>
<evidence type="ECO:0000256" key="2">
    <source>
        <dbReference type="ARBA" id="ARBA00023002"/>
    </source>
</evidence>
<evidence type="ECO:0000313" key="3">
    <source>
        <dbReference type="EMBL" id="KAK0719152.1"/>
    </source>
</evidence>
<accession>A0AA40DZ87</accession>
<dbReference type="PIRSF" id="PIRSF000126">
    <property type="entry name" value="11-beta-HSD1"/>
    <property type="match status" value="1"/>
</dbReference>
<dbReference type="GO" id="GO:0016491">
    <property type="term" value="F:oxidoreductase activity"/>
    <property type="evidence" value="ECO:0007669"/>
    <property type="project" value="UniProtKB-KW"/>
</dbReference>
<evidence type="ECO:0000256" key="1">
    <source>
        <dbReference type="ARBA" id="ARBA00006484"/>
    </source>
</evidence>
<dbReference type="EMBL" id="JAUKUA010000003">
    <property type="protein sequence ID" value="KAK0719152.1"/>
    <property type="molecule type" value="Genomic_DNA"/>
</dbReference>
<keyword evidence="2" id="KW-0560">Oxidoreductase</keyword>
<dbReference type="GO" id="GO:0005783">
    <property type="term" value="C:endoplasmic reticulum"/>
    <property type="evidence" value="ECO:0007669"/>
    <property type="project" value="TreeGrafter"/>
</dbReference>
<dbReference type="AlphaFoldDB" id="A0AA40DZ87"/>
<dbReference type="Gene3D" id="3.40.50.720">
    <property type="entry name" value="NAD(P)-binding Rossmann-like Domain"/>
    <property type="match status" value="1"/>
</dbReference>
<dbReference type="InterPro" id="IPR051019">
    <property type="entry name" value="VLCFA-Steroid_DH"/>
</dbReference>
<reference evidence="3" key="1">
    <citation type="submission" date="2023-06" db="EMBL/GenBank/DDBJ databases">
        <title>Genome-scale phylogeny and comparative genomics of the fungal order Sordariales.</title>
        <authorList>
            <consortium name="Lawrence Berkeley National Laboratory"/>
            <person name="Hensen N."/>
            <person name="Bonometti L."/>
            <person name="Westerberg I."/>
            <person name="Brannstrom I.O."/>
            <person name="Guillou S."/>
            <person name="Cros-Aarteil S."/>
            <person name="Calhoun S."/>
            <person name="Haridas S."/>
            <person name="Kuo A."/>
            <person name="Mondo S."/>
            <person name="Pangilinan J."/>
            <person name="Riley R."/>
            <person name="Labutti K."/>
            <person name="Andreopoulos B."/>
            <person name="Lipzen A."/>
            <person name="Chen C."/>
            <person name="Yanf M."/>
            <person name="Daum C."/>
            <person name="Ng V."/>
            <person name="Clum A."/>
            <person name="Steindorff A."/>
            <person name="Ohm R."/>
            <person name="Martin F."/>
            <person name="Silar P."/>
            <person name="Natvig D."/>
            <person name="Lalanne C."/>
            <person name="Gautier V."/>
            <person name="Ament-Velasquez S.L."/>
            <person name="Kruys A."/>
            <person name="Hutchinson M.I."/>
            <person name="Powell A.J."/>
            <person name="Barry K."/>
            <person name="Miller A.N."/>
            <person name="Grigoriev I.V."/>
            <person name="Debuchy R."/>
            <person name="Gladieux P."/>
            <person name="Thoren M.H."/>
            <person name="Johannesson H."/>
        </authorList>
    </citation>
    <scope>NUCLEOTIDE SEQUENCE</scope>
    <source>
        <strain evidence="3">SMH4607-1</strain>
    </source>
</reference>
<dbReference type="PRINTS" id="PR00081">
    <property type="entry name" value="GDHRDH"/>
</dbReference>
<dbReference type="Pfam" id="PF00106">
    <property type="entry name" value="adh_short"/>
    <property type="match status" value="1"/>
</dbReference>
<name>A0AA40DZ87_9PEZI</name>
<evidence type="ECO:0000313" key="4">
    <source>
        <dbReference type="Proteomes" id="UP001172102"/>
    </source>
</evidence>
<dbReference type="Proteomes" id="UP001172102">
    <property type="component" value="Unassembled WGS sequence"/>
</dbReference>
<protein>
    <submittedName>
        <fullName evidence="3">Uncharacterized protein</fullName>
    </submittedName>
</protein>
<dbReference type="PANTHER" id="PTHR43899">
    <property type="entry name" value="RH59310P"/>
    <property type="match status" value="1"/>
</dbReference>
<dbReference type="SUPFAM" id="SSF51735">
    <property type="entry name" value="NAD(P)-binding Rossmann-fold domains"/>
    <property type="match status" value="1"/>
</dbReference>
<gene>
    <name evidence="3" type="ORF">B0H67DRAFT_442611</name>
</gene>
<proteinExistence type="inferred from homology"/>
<feature type="non-terminal residue" evidence="3">
    <location>
        <position position="288"/>
    </location>
</feature>
<feature type="non-terminal residue" evidence="3">
    <location>
        <position position="1"/>
    </location>
</feature>
<dbReference type="InterPro" id="IPR036291">
    <property type="entry name" value="NAD(P)-bd_dom_sf"/>
</dbReference>
<dbReference type="PANTHER" id="PTHR43899:SF13">
    <property type="entry name" value="RH59310P"/>
    <property type="match status" value="1"/>
</dbReference>
<sequence length="288" mass="30823">LGGLTALAVTAQVLDIAFAYLRPSQIQRYLHTKDGKPAWALVTGASDGIGKALSSELAARGFNVVLHGRNPEKLDRALQELQAAHPTRQFRTLIADAKNTAPDVFKDIVSHLADLHLTVLVNNVGGVVIYDQNEFKPVEAYSHQEIADTIAINAVFPTMLMSALIPAMVRSGPALIINVGSMADQGIPLISIYGAAKSYLQTVSGAMQLDMEIAGHDIEVLYVCAAGVTGVSHYWSPPTLLIPDSTTFARAALARVGCGKTSIIPYWVHALQGYSAAPLPVWVKNIVF</sequence>